<keyword evidence="3" id="KW-1185">Reference proteome</keyword>
<dbReference type="EMBL" id="JAUHJS010000008">
    <property type="protein sequence ID" value="MDN4166702.1"/>
    <property type="molecule type" value="Genomic_DNA"/>
</dbReference>
<comment type="caution">
    <text evidence="2">The sequence shown here is derived from an EMBL/GenBank/DDBJ whole genome shotgun (WGS) entry which is preliminary data.</text>
</comment>
<keyword evidence="1" id="KW-1133">Transmembrane helix</keyword>
<feature type="transmembrane region" description="Helical" evidence="1">
    <location>
        <begin position="61"/>
        <end position="83"/>
    </location>
</feature>
<evidence type="ECO:0000313" key="2">
    <source>
        <dbReference type="EMBL" id="MDN4166702.1"/>
    </source>
</evidence>
<accession>A0ABT8F896</accession>
<sequence>MRTHNFHKFWLKITAIVIGSFGPIFFFGTMVSTSEPARWTLDLLSLPLDGVQNYNEPTTRFLSALTGGFLFGWGVMVWCLSIWVHEKAPEQVRKAVLVGILSWFFLDSTGSIASGNPSNALINILVLLIAVGPLWLPAKNEKY</sequence>
<keyword evidence="1" id="KW-0472">Membrane</keyword>
<dbReference type="RefSeq" id="WP_320005241.1">
    <property type="nucleotide sequence ID" value="NZ_JAUHJS010000008.1"/>
</dbReference>
<name>A0ABT8F896_9BACT</name>
<dbReference type="Proteomes" id="UP001168552">
    <property type="component" value="Unassembled WGS sequence"/>
</dbReference>
<protein>
    <submittedName>
        <fullName evidence="2">Uncharacterized protein</fullName>
    </submittedName>
</protein>
<organism evidence="2 3">
    <name type="scientific">Shiella aurantiaca</name>
    <dbReference type="NCBI Taxonomy" id="3058365"/>
    <lineage>
        <taxon>Bacteria</taxon>
        <taxon>Pseudomonadati</taxon>
        <taxon>Bacteroidota</taxon>
        <taxon>Cytophagia</taxon>
        <taxon>Cytophagales</taxon>
        <taxon>Shiellaceae</taxon>
        <taxon>Shiella</taxon>
    </lineage>
</organism>
<evidence type="ECO:0000313" key="3">
    <source>
        <dbReference type="Proteomes" id="UP001168552"/>
    </source>
</evidence>
<reference evidence="2" key="1">
    <citation type="submission" date="2023-06" db="EMBL/GenBank/DDBJ databases">
        <title>Cytophagales bacterium Strain LB-30, isolated from soil.</title>
        <authorList>
            <person name="Liu B."/>
        </authorList>
    </citation>
    <scope>NUCLEOTIDE SEQUENCE</scope>
    <source>
        <strain evidence="2">LB-30</strain>
    </source>
</reference>
<proteinExistence type="predicted"/>
<gene>
    <name evidence="2" type="ORF">QWY31_14420</name>
</gene>
<keyword evidence="1" id="KW-0812">Transmembrane</keyword>
<feature type="transmembrane region" description="Helical" evidence="1">
    <location>
        <begin position="95"/>
        <end position="114"/>
    </location>
</feature>
<evidence type="ECO:0000256" key="1">
    <source>
        <dbReference type="SAM" id="Phobius"/>
    </source>
</evidence>
<feature type="transmembrane region" description="Helical" evidence="1">
    <location>
        <begin position="120"/>
        <end position="138"/>
    </location>
</feature>
<feature type="transmembrane region" description="Helical" evidence="1">
    <location>
        <begin position="9"/>
        <end position="31"/>
    </location>
</feature>